<protein>
    <submittedName>
        <fullName evidence="2">Uncharacterized protein</fullName>
    </submittedName>
</protein>
<reference evidence="2 3" key="1">
    <citation type="submission" date="2023-11" db="EMBL/GenBank/DDBJ databases">
        <title>Draft genome of Azohydromonas lata strain H1 (DSM1123), a polyhydroxyalkanoate producer.</title>
        <authorList>
            <person name="Traversa D."/>
            <person name="D'Addabbo P."/>
            <person name="Pazzani C."/>
            <person name="Manzari C."/>
            <person name="Chiara M."/>
            <person name="Scrascia M."/>
        </authorList>
    </citation>
    <scope>NUCLEOTIDE SEQUENCE [LARGE SCALE GENOMIC DNA]</scope>
    <source>
        <strain evidence="2 3">H1</strain>
    </source>
</reference>
<organism evidence="2 3">
    <name type="scientific">Azohydromonas lata</name>
    <dbReference type="NCBI Taxonomy" id="45677"/>
    <lineage>
        <taxon>Bacteria</taxon>
        <taxon>Pseudomonadati</taxon>
        <taxon>Pseudomonadota</taxon>
        <taxon>Betaproteobacteria</taxon>
        <taxon>Burkholderiales</taxon>
        <taxon>Sphaerotilaceae</taxon>
        <taxon>Azohydromonas</taxon>
    </lineage>
</organism>
<keyword evidence="1" id="KW-0812">Transmembrane</keyword>
<gene>
    <name evidence="2" type="ORF">SM757_22255</name>
</gene>
<comment type="caution">
    <text evidence="2">The sequence shown here is derived from an EMBL/GenBank/DDBJ whole genome shotgun (WGS) entry which is preliminary data.</text>
</comment>
<dbReference type="Proteomes" id="UP001293718">
    <property type="component" value="Unassembled WGS sequence"/>
</dbReference>
<name>A0ABU5IKA5_9BURK</name>
<keyword evidence="1" id="KW-0472">Membrane</keyword>
<dbReference type="EMBL" id="JAXOJX010000041">
    <property type="protein sequence ID" value="MDZ5459304.1"/>
    <property type="molecule type" value="Genomic_DNA"/>
</dbReference>
<keyword evidence="1" id="KW-1133">Transmembrane helix</keyword>
<evidence type="ECO:0000313" key="3">
    <source>
        <dbReference type="Proteomes" id="UP001293718"/>
    </source>
</evidence>
<evidence type="ECO:0000313" key="2">
    <source>
        <dbReference type="EMBL" id="MDZ5459304.1"/>
    </source>
</evidence>
<feature type="transmembrane region" description="Helical" evidence="1">
    <location>
        <begin position="30"/>
        <end position="51"/>
    </location>
</feature>
<keyword evidence="3" id="KW-1185">Reference proteome</keyword>
<proteinExistence type="predicted"/>
<dbReference type="RefSeq" id="WP_322467085.1">
    <property type="nucleotide sequence ID" value="NZ_JAXOJX010000041.1"/>
</dbReference>
<evidence type="ECO:0000256" key="1">
    <source>
        <dbReference type="SAM" id="Phobius"/>
    </source>
</evidence>
<sequence length="52" mass="5152">MSLILAAMVLAVLLFCKLESAVLRLAVAGVAGSAAIGGIVMVLSGLTLPTLL</sequence>
<accession>A0ABU5IKA5</accession>